<dbReference type="Proteomes" id="UP001144323">
    <property type="component" value="Unassembled WGS sequence"/>
</dbReference>
<evidence type="ECO:0000313" key="3">
    <source>
        <dbReference type="Proteomes" id="UP001144323"/>
    </source>
</evidence>
<dbReference type="RefSeq" id="WP_281801115.1">
    <property type="nucleotide sequence ID" value="NZ_BSEC01000001.1"/>
</dbReference>
<protein>
    <submittedName>
        <fullName evidence="2">Chemotaxis protein</fullName>
    </submittedName>
</protein>
<evidence type="ECO:0000313" key="2">
    <source>
        <dbReference type="EMBL" id="GLI92102.1"/>
    </source>
</evidence>
<organism evidence="2 3">
    <name type="scientific">Methylocystis echinoides</name>
    <dbReference type="NCBI Taxonomy" id="29468"/>
    <lineage>
        <taxon>Bacteria</taxon>
        <taxon>Pseudomonadati</taxon>
        <taxon>Pseudomonadota</taxon>
        <taxon>Alphaproteobacteria</taxon>
        <taxon>Hyphomicrobiales</taxon>
        <taxon>Methylocystaceae</taxon>
        <taxon>Methylocystis</taxon>
    </lineage>
</organism>
<sequence length="368" mass="39391">MRGVAAIVAGLALLGDAHAADLSEMVRDLNVIQNRMVTGDGMARDLAARQFDLIEKTIAAVEPDEWGTERIQRAVIIYLLCGGAPAGLREIHEAEFDAGKLGPLLGASIEYAEGRDGGVPKPILDIDARHLSPMLGGHLALVQGSALTGENNARAIELFDLARLFMPGSLVEEAALRREIAILDPVRDVGKVSLLSARYVSKYSASPYAPNFWDVLRRATIADPNFLPRASQFEPIFAKGPSGERAAFYLTVSRLEILAGDFDQARRTLDKAAQAATHPSTVKKIALYRGLLAALMQDGGAPALTAEEIARLDKQDSALFGIASSVTTGLAVRAQPPATPTEDSYEMAATVRQAIAKSDELLKRADPQ</sequence>
<feature type="signal peptide" evidence="1">
    <location>
        <begin position="1"/>
        <end position="19"/>
    </location>
</feature>
<feature type="chain" id="PRO_5040895302" evidence="1">
    <location>
        <begin position="20"/>
        <end position="368"/>
    </location>
</feature>
<keyword evidence="1" id="KW-0732">Signal</keyword>
<dbReference type="AlphaFoldDB" id="A0A9W6GS57"/>
<evidence type="ECO:0000256" key="1">
    <source>
        <dbReference type="SAM" id="SignalP"/>
    </source>
</evidence>
<reference evidence="2" key="1">
    <citation type="journal article" date="2023" name="Int. J. Syst. Evol. Microbiol.">
        <title>Methylocystis iwaonis sp. nov., a type II methane-oxidizing bacterium from surface soil of a rice paddy field in Japan, and emended description of the genus Methylocystis (ex Whittenbury et al. 1970) Bowman et al. 1993.</title>
        <authorList>
            <person name="Kaise H."/>
            <person name="Sawadogo J.B."/>
            <person name="Alam M.S."/>
            <person name="Ueno C."/>
            <person name="Dianou D."/>
            <person name="Shinjo R."/>
            <person name="Asakawa S."/>
        </authorList>
    </citation>
    <scope>NUCLEOTIDE SEQUENCE</scope>
    <source>
        <strain evidence="2">LMG27198</strain>
    </source>
</reference>
<proteinExistence type="predicted"/>
<name>A0A9W6GS57_9HYPH</name>
<comment type="caution">
    <text evidence="2">The sequence shown here is derived from an EMBL/GenBank/DDBJ whole genome shotgun (WGS) entry which is preliminary data.</text>
</comment>
<gene>
    <name evidence="2" type="primary">motC</name>
    <name evidence="2" type="ORF">LMG27198_10940</name>
</gene>
<dbReference type="EMBL" id="BSEC01000001">
    <property type="protein sequence ID" value="GLI92102.1"/>
    <property type="molecule type" value="Genomic_DNA"/>
</dbReference>
<keyword evidence="3" id="KW-1185">Reference proteome</keyword>
<accession>A0A9W6GS57</accession>